<protein>
    <submittedName>
        <fullName evidence="1">Uncharacterized protein</fullName>
    </submittedName>
</protein>
<name>A0A1A9URU9_GLOAU</name>
<organism evidence="1 2">
    <name type="scientific">Glossina austeni</name>
    <name type="common">Savannah tsetse fly</name>
    <dbReference type="NCBI Taxonomy" id="7395"/>
    <lineage>
        <taxon>Eukaryota</taxon>
        <taxon>Metazoa</taxon>
        <taxon>Ecdysozoa</taxon>
        <taxon>Arthropoda</taxon>
        <taxon>Hexapoda</taxon>
        <taxon>Insecta</taxon>
        <taxon>Pterygota</taxon>
        <taxon>Neoptera</taxon>
        <taxon>Endopterygota</taxon>
        <taxon>Diptera</taxon>
        <taxon>Brachycera</taxon>
        <taxon>Muscomorpha</taxon>
        <taxon>Hippoboscoidea</taxon>
        <taxon>Glossinidae</taxon>
        <taxon>Glossina</taxon>
    </lineage>
</organism>
<dbReference type="VEuPathDB" id="VectorBase:GAUT013305"/>
<keyword evidence="2" id="KW-1185">Reference proteome</keyword>
<evidence type="ECO:0000313" key="2">
    <source>
        <dbReference type="Proteomes" id="UP000078200"/>
    </source>
</evidence>
<reference evidence="1" key="1">
    <citation type="submission" date="2020-05" db="UniProtKB">
        <authorList>
            <consortium name="EnsemblMetazoa"/>
        </authorList>
    </citation>
    <scope>IDENTIFICATION</scope>
    <source>
        <strain evidence="1">TTRI</strain>
    </source>
</reference>
<dbReference type="Proteomes" id="UP000078200">
    <property type="component" value="Unassembled WGS sequence"/>
</dbReference>
<sequence>MRNYVGDCELFNSGSSSSSNSTSAGVNSWRVVVLIKCNMWHNYKFTFNTNKALSNDAPVIVTPADSYLIMIKVKINNLTLCHINAEGLQCSDAKIVIKNNSNRRTQGKLLCIELVKGPFDNYLHYFPGGLAIDLGLAIKADGLKTQQFASGIHRLSENDERQF</sequence>
<accession>A0A1A9URU9</accession>
<evidence type="ECO:0000313" key="1">
    <source>
        <dbReference type="EnsemblMetazoa" id="GAUT013305-PA"/>
    </source>
</evidence>
<dbReference type="EnsemblMetazoa" id="GAUT013305-RA">
    <property type="protein sequence ID" value="GAUT013305-PA"/>
    <property type="gene ID" value="GAUT013305"/>
</dbReference>
<dbReference type="AlphaFoldDB" id="A0A1A9URU9"/>
<proteinExistence type="predicted"/>